<dbReference type="KEGG" id="span:AWL63_22700"/>
<name>A0A1B3ZFY4_9SPHN</name>
<dbReference type="PANTHER" id="PTHR23539:SF1">
    <property type="entry name" value="MAJOR FACILITATOR SUPERFAMILY (MFS) PROFILE DOMAIN-CONTAINING PROTEIN"/>
    <property type="match status" value="1"/>
</dbReference>
<feature type="transmembrane region" description="Helical" evidence="4">
    <location>
        <begin position="177"/>
        <end position="197"/>
    </location>
</feature>
<evidence type="ECO:0000256" key="1">
    <source>
        <dbReference type="ARBA" id="ARBA00022692"/>
    </source>
</evidence>
<keyword evidence="3 4" id="KW-0472">Membrane</keyword>
<dbReference type="InterPro" id="IPR036259">
    <property type="entry name" value="MFS_trans_sf"/>
</dbReference>
<dbReference type="PANTHER" id="PTHR23539">
    <property type="entry name" value="MFS TRANSPORTER"/>
    <property type="match status" value="1"/>
</dbReference>
<evidence type="ECO:0000256" key="2">
    <source>
        <dbReference type="ARBA" id="ARBA00022989"/>
    </source>
</evidence>
<reference evidence="5 6" key="1">
    <citation type="submission" date="2016-01" db="EMBL/GenBank/DDBJ databases">
        <title>Complete genome and mega plasmid sequence of Sphingomonas panacis DCY99 elicits systemic resistance in rice to Xanthomonas oryzae.</title>
        <authorList>
            <person name="Kim Y.J."/>
            <person name="Yang D.C."/>
            <person name="Sing P."/>
        </authorList>
    </citation>
    <scope>NUCLEOTIDE SEQUENCE [LARGE SCALE GENOMIC DNA]</scope>
    <source>
        <strain evidence="5 6">DCY99</strain>
    </source>
</reference>
<evidence type="ECO:0000313" key="6">
    <source>
        <dbReference type="Proteomes" id="UP000094256"/>
    </source>
</evidence>
<evidence type="ECO:0000256" key="4">
    <source>
        <dbReference type="SAM" id="Phobius"/>
    </source>
</evidence>
<dbReference type="Proteomes" id="UP000094256">
    <property type="component" value="Chromosome"/>
</dbReference>
<feature type="transmembrane region" description="Helical" evidence="4">
    <location>
        <begin position="151"/>
        <end position="171"/>
    </location>
</feature>
<dbReference type="EMBL" id="CP014168">
    <property type="protein sequence ID" value="AOH86346.1"/>
    <property type="molecule type" value="Genomic_DNA"/>
</dbReference>
<protein>
    <submittedName>
        <fullName evidence="5">MFS transporter</fullName>
    </submittedName>
</protein>
<feature type="transmembrane region" description="Helical" evidence="4">
    <location>
        <begin position="298"/>
        <end position="321"/>
    </location>
</feature>
<dbReference type="GO" id="GO:0022857">
    <property type="term" value="F:transmembrane transporter activity"/>
    <property type="evidence" value="ECO:0007669"/>
    <property type="project" value="InterPro"/>
</dbReference>
<keyword evidence="1 4" id="KW-0812">Transmembrane</keyword>
<dbReference type="Pfam" id="PF07690">
    <property type="entry name" value="MFS_1"/>
    <property type="match status" value="1"/>
</dbReference>
<feature type="transmembrane region" description="Helical" evidence="4">
    <location>
        <begin position="268"/>
        <end position="291"/>
    </location>
</feature>
<feature type="transmembrane region" description="Helical" evidence="4">
    <location>
        <begin position="28"/>
        <end position="48"/>
    </location>
</feature>
<keyword evidence="2 4" id="KW-1133">Transmembrane helix</keyword>
<organism evidence="5 6">
    <name type="scientific">Sphingomonas panacis</name>
    <dbReference type="NCBI Taxonomy" id="1560345"/>
    <lineage>
        <taxon>Bacteria</taxon>
        <taxon>Pseudomonadati</taxon>
        <taxon>Pseudomonadota</taxon>
        <taxon>Alphaproteobacteria</taxon>
        <taxon>Sphingomonadales</taxon>
        <taxon>Sphingomonadaceae</taxon>
        <taxon>Sphingomonas</taxon>
    </lineage>
</organism>
<dbReference type="STRING" id="1560345.AWL63_22700"/>
<dbReference type="SUPFAM" id="SSF103473">
    <property type="entry name" value="MFS general substrate transporter"/>
    <property type="match status" value="1"/>
</dbReference>
<sequence length="427" mass="44141">MTATDFPRIALAGTPDADRKRATGALQALNFFMADMQAGIGPFLGVFLQQRGWATGPIGTVMTIGGVAGMVMTVPAGAFIDHTEKKRWVVVITGICTVLASFLILWSHSWAVVTVSQVATAIAGAAIGPAVTGMTLGVVRQKGFNAQNGRNQAWNHAGNMVGAGLSGWLGWKYGMPAIFYLAAAFGVLAIITVVSIPERAIDHRAARGLEKEQDADDADGGHAEGFKTLLRNKPMLILAAALACFHLGNGAMLPLYGMAVVGAGKGNAAMFTATTVVVAQAVMIVASLVAMKVAAGRGYWLVLLISFAALPLRGFLAGSFIEHWGVWPVQALDGIGAGLQSVAVPGLVACLLDGTGRVNVGQGAVMTVQGVGASLSPAIGGWLAQLLGYHVAFFVLGSFAFASLALWLGFAGTLRPACSGTRAEHAR</sequence>
<dbReference type="RefSeq" id="WP_069206851.1">
    <property type="nucleotide sequence ID" value="NZ_CP014168.1"/>
</dbReference>
<feature type="transmembrane region" description="Helical" evidence="4">
    <location>
        <begin position="389"/>
        <end position="410"/>
    </location>
</feature>
<dbReference type="InterPro" id="IPR011701">
    <property type="entry name" value="MFS"/>
</dbReference>
<accession>A0A1B3ZFY4</accession>
<keyword evidence="6" id="KW-1185">Reference proteome</keyword>
<feature type="transmembrane region" description="Helical" evidence="4">
    <location>
        <begin position="54"/>
        <end position="76"/>
    </location>
</feature>
<proteinExistence type="predicted"/>
<dbReference type="AlphaFoldDB" id="A0A1B3ZFY4"/>
<evidence type="ECO:0000256" key="3">
    <source>
        <dbReference type="ARBA" id="ARBA00023136"/>
    </source>
</evidence>
<dbReference type="Gene3D" id="1.20.1250.20">
    <property type="entry name" value="MFS general substrate transporter like domains"/>
    <property type="match status" value="2"/>
</dbReference>
<feature type="transmembrane region" description="Helical" evidence="4">
    <location>
        <begin position="118"/>
        <end position="139"/>
    </location>
</feature>
<evidence type="ECO:0000313" key="5">
    <source>
        <dbReference type="EMBL" id="AOH86346.1"/>
    </source>
</evidence>
<gene>
    <name evidence="5" type="ORF">AWL63_22700</name>
</gene>
<feature type="transmembrane region" description="Helical" evidence="4">
    <location>
        <begin position="236"/>
        <end position="256"/>
    </location>
</feature>
<dbReference type="OrthoDB" id="9812574at2"/>
<feature type="transmembrane region" description="Helical" evidence="4">
    <location>
        <begin position="88"/>
        <end position="106"/>
    </location>
</feature>